<keyword evidence="1" id="KW-0175">Coiled coil</keyword>
<reference evidence="2 3" key="1">
    <citation type="submission" date="2020-06" db="EMBL/GenBank/DDBJ databases">
        <authorList>
            <person name="Li R."/>
            <person name="Bekaert M."/>
        </authorList>
    </citation>
    <scope>NUCLEOTIDE SEQUENCE [LARGE SCALE GENOMIC DNA]</scope>
    <source>
        <strain evidence="3">wild</strain>
    </source>
</reference>
<protein>
    <recommendedName>
        <fullName evidence="4">DZIP3-like HEPN domain-containing protein</fullName>
    </recommendedName>
</protein>
<organism evidence="2 3">
    <name type="scientific">Mytilus coruscus</name>
    <name type="common">Sea mussel</name>
    <dbReference type="NCBI Taxonomy" id="42192"/>
    <lineage>
        <taxon>Eukaryota</taxon>
        <taxon>Metazoa</taxon>
        <taxon>Spiralia</taxon>
        <taxon>Lophotrochozoa</taxon>
        <taxon>Mollusca</taxon>
        <taxon>Bivalvia</taxon>
        <taxon>Autobranchia</taxon>
        <taxon>Pteriomorphia</taxon>
        <taxon>Mytilida</taxon>
        <taxon>Mytiloidea</taxon>
        <taxon>Mytilidae</taxon>
        <taxon>Mytilinae</taxon>
        <taxon>Mytilus</taxon>
    </lineage>
</organism>
<feature type="coiled-coil region" evidence="1">
    <location>
        <begin position="201"/>
        <end position="249"/>
    </location>
</feature>
<gene>
    <name evidence="2" type="ORF">MCOR_56575</name>
</gene>
<dbReference type="OrthoDB" id="6129282at2759"/>
<dbReference type="EMBL" id="CACVKT020010051">
    <property type="protein sequence ID" value="CAC5424697.1"/>
    <property type="molecule type" value="Genomic_DNA"/>
</dbReference>
<dbReference type="Proteomes" id="UP000507470">
    <property type="component" value="Unassembled WGS sequence"/>
</dbReference>
<evidence type="ECO:0000313" key="2">
    <source>
        <dbReference type="EMBL" id="CAC5424697.1"/>
    </source>
</evidence>
<accession>A0A6J8EVV5</accession>
<name>A0A6J8EVV5_MYTCO</name>
<evidence type="ECO:0008006" key="4">
    <source>
        <dbReference type="Google" id="ProtNLM"/>
    </source>
</evidence>
<sequence>MKLFKCSTDIATQVVCAFVDTKLLPQYGGSFYKYLDDEKHFFYHQWEPKKTACCACSSAGCTIRRLKKMEYWIFNTFYDDTGHEHRNHVLKQGQTTQQRCLHKYVTRNIRLDNLDITILCFILLCSGTLTVTEKVAIETINNKRNSICHAWSTECFSMTQLNDIWTEIESAVSSLTNPFMRPIIQSQIQSIKQCDVEKEEIALLSSKIDEINEVLEEVNSRIPNNSNTLTNMEDKLTQLSQQNSEDIKQHTSLHVSQVQEVLSQEIKELKVSFLHAIGNLSMSVIYDRQVNVLVPQEKFKGSIECPVLWQMATPQGWDIEEVEAKLKDPTFEDKVTKIKFVKRGSLIIMTTISVSILNDQKAFETAIKSFLDKLVEVCHIDTKVHAQVDIRLYILDPNEVKLSFEFPKTNVQMENKLSQTDMTTMDIETMETERSVVPKADYGGVKMMDSLYQMFHAVLIPPPPDPPNPNF</sequence>
<dbReference type="AlphaFoldDB" id="A0A6J8EVV5"/>
<keyword evidence="3" id="KW-1185">Reference proteome</keyword>
<evidence type="ECO:0000256" key="1">
    <source>
        <dbReference type="SAM" id="Coils"/>
    </source>
</evidence>
<proteinExistence type="predicted"/>
<evidence type="ECO:0000313" key="3">
    <source>
        <dbReference type="Proteomes" id="UP000507470"/>
    </source>
</evidence>